<accession>A0A098VNE4</accession>
<protein>
    <submittedName>
        <fullName evidence="1">Uncharacterized protein</fullName>
    </submittedName>
</protein>
<sequence length="182" mass="20167">MATQAFFLGKRNIKLHSSYPTSPVGFEFLLLGGAAVLNVQAAHKNGHLSTELKRKPARGDSIQTESMSCSDKLSLSFYVAMMYDIICIVCNNNDNPKLSEKIVKDSLCRVDCDNARMEPKFPKIICYVSERLSLALYPAFVYTGKRKASPTAIIWCAGENYDIITDGFKQGANPSKNLSKSR</sequence>
<dbReference type="Proteomes" id="UP000029725">
    <property type="component" value="Unassembled WGS sequence"/>
</dbReference>
<dbReference type="GeneID" id="25260805"/>
<gene>
    <name evidence="1" type="ORF">DI09_78p100</name>
</gene>
<dbReference type="VEuPathDB" id="MicrosporidiaDB:DI09_78p100"/>
<organism evidence="1 2">
    <name type="scientific">Mitosporidium daphniae</name>
    <dbReference type="NCBI Taxonomy" id="1485682"/>
    <lineage>
        <taxon>Eukaryota</taxon>
        <taxon>Fungi</taxon>
        <taxon>Fungi incertae sedis</taxon>
        <taxon>Microsporidia</taxon>
        <taxon>Mitosporidium</taxon>
    </lineage>
</organism>
<proteinExistence type="predicted"/>
<evidence type="ECO:0000313" key="1">
    <source>
        <dbReference type="EMBL" id="KGG50304.1"/>
    </source>
</evidence>
<reference evidence="1 2" key="1">
    <citation type="submission" date="2014-04" db="EMBL/GenBank/DDBJ databases">
        <title>A new species of microsporidia sheds light on the evolution of extreme parasitism.</title>
        <authorList>
            <person name="Haag K.L."/>
            <person name="James T.Y."/>
            <person name="Larsson R."/>
            <person name="Schaer T.M."/>
            <person name="Refardt D."/>
            <person name="Pombert J.-F."/>
            <person name="Ebert D."/>
        </authorList>
    </citation>
    <scope>NUCLEOTIDE SEQUENCE [LARGE SCALE GENOMIC DNA]</scope>
    <source>
        <strain evidence="1 2">UGP3</strain>
        <tissue evidence="1">Spores</tissue>
    </source>
</reference>
<dbReference type="RefSeq" id="XP_013236731.1">
    <property type="nucleotide sequence ID" value="XM_013381277.1"/>
</dbReference>
<name>A0A098VNE4_9MICR</name>
<dbReference type="HOGENOM" id="CLU_1482338_0_0_1"/>
<dbReference type="AlphaFoldDB" id="A0A098VNE4"/>
<dbReference type="EMBL" id="JMKJ01000588">
    <property type="protein sequence ID" value="KGG50304.1"/>
    <property type="molecule type" value="Genomic_DNA"/>
</dbReference>
<comment type="caution">
    <text evidence="1">The sequence shown here is derived from an EMBL/GenBank/DDBJ whole genome shotgun (WGS) entry which is preliminary data.</text>
</comment>
<evidence type="ECO:0000313" key="2">
    <source>
        <dbReference type="Proteomes" id="UP000029725"/>
    </source>
</evidence>
<keyword evidence="2" id="KW-1185">Reference proteome</keyword>